<gene>
    <name evidence="1" type="ORF">PLA107_034140</name>
</gene>
<dbReference type="EMBL" id="CP031226">
    <property type="protein sequence ID" value="AXH60229.1"/>
    <property type="molecule type" value="Genomic_DNA"/>
</dbReference>
<evidence type="ECO:0000313" key="1">
    <source>
        <dbReference type="EMBL" id="AXH60229.1"/>
    </source>
</evidence>
<evidence type="ECO:0000313" key="2">
    <source>
        <dbReference type="Proteomes" id="UP000006426"/>
    </source>
</evidence>
<geneLocation type="plasmid" evidence="2">
    <name>pmppla107</name>
</geneLocation>
<sequence length="158" mass="17554">MDTKMPTTVLIKKRPGDGSIYKLKEALSASEAETVLIEITGSSDVEMNHLRKKIEHNPHLALNVVLDLTGVINLKNWVDGVTEISRTGSIGNGNLPPGSNFVTIVRDDPTESFNNEAIRALENAFKWVIDGKTHILYQDIRESLRRKGKSTLDSDHHP</sequence>
<organism evidence="1 2">
    <name type="scientific">Pseudomonas amygdali pv. lachrymans str. M301315</name>
    <dbReference type="NCBI Taxonomy" id="629260"/>
    <lineage>
        <taxon>Bacteria</taxon>
        <taxon>Pseudomonadati</taxon>
        <taxon>Pseudomonadota</taxon>
        <taxon>Gammaproteobacteria</taxon>
        <taxon>Pseudomonadales</taxon>
        <taxon>Pseudomonadaceae</taxon>
        <taxon>Pseudomonas</taxon>
        <taxon>Pseudomonas amygdali</taxon>
    </lineage>
</organism>
<dbReference type="Proteomes" id="UP000006426">
    <property type="component" value="Plasmid pmppla107"/>
</dbReference>
<reference evidence="1 2" key="1">
    <citation type="journal article" date="2011" name="PLoS Pathog.">
        <title>Dynamic evolution of pathogenicity revealed by sequencing and comparative genomics of 19 Pseudomonas syringae isolates.</title>
        <authorList>
            <person name="Baltrus D.A."/>
            <person name="Nishimura M.T."/>
            <person name="Romanchuk A."/>
            <person name="Chang J.H."/>
            <person name="Mukhtar M.S."/>
            <person name="Cherkis K."/>
            <person name="Roach J."/>
            <person name="Grant S.R."/>
            <person name="Jones C.D."/>
            <person name="Dangl J.L."/>
        </authorList>
    </citation>
    <scope>NUCLEOTIDE SEQUENCE [LARGE SCALE GENOMIC DNA]</scope>
    <source>
        <strain evidence="1 2">M301315</strain>
    </source>
</reference>
<protein>
    <submittedName>
        <fullName evidence="1">Uncharacterized protein</fullName>
    </submittedName>
</protein>
<accession>A0AAD0PWT7</accession>
<dbReference type="AlphaFoldDB" id="A0AAD0PWT7"/>
<name>A0AAD0PWT7_PSEAV</name>
<proteinExistence type="predicted"/>
<keyword evidence="1" id="KW-0614">Plasmid</keyword>